<evidence type="ECO:0000313" key="8">
    <source>
        <dbReference type="Proteomes" id="UP000085678"/>
    </source>
</evidence>
<keyword evidence="5" id="KW-0325">Glycoprotein</keyword>
<evidence type="ECO:0000256" key="6">
    <source>
        <dbReference type="SAM" id="SignalP"/>
    </source>
</evidence>
<dbReference type="InterPro" id="IPR016187">
    <property type="entry name" value="CTDL_fold"/>
</dbReference>
<dbReference type="OrthoDB" id="6119783at2759"/>
<dbReference type="PROSITE" id="PS50234">
    <property type="entry name" value="VWFA"/>
    <property type="match status" value="2"/>
</dbReference>
<dbReference type="RefSeq" id="XP_013388832.1">
    <property type="nucleotide sequence ID" value="XM_013533378.1"/>
</dbReference>
<evidence type="ECO:0000256" key="2">
    <source>
        <dbReference type="ARBA" id="ARBA00022525"/>
    </source>
</evidence>
<name>A0A1S3HS16_LINAN</name>
<dbReference type="STRING" id="7574.A0A1S3HS16"/>
<evidence type="ECO:0000313" key="9">
    <source>
        <dbReference type="RefSeq" id="XP_013388832.1"/>
    </source>
</evidence>
<proteinExistence type="predicted"/>
<dbReference type="SMART" id="SM00327">
    <property type="entry name" value="VWA"/>
    <property type="match status" value="2"/>
</dbReference>
<dbReference type="GO" id="GO:0005576">
    <property type="term" value="C:extracellular region"/>
    <property type="evidence" value="ECO:0007669"/>
    <property type="project" value="UniProtKB-SubCell"/>
</dbReference>
<feature type="domain" description="VWFA" evidence="7">
    <location>
        <begin position="232"/>
        <end position="412"/>
    </location>
</feature>
<dbReference type="InParanoid" id="A0A1S3HS16"/>
<dbReference type="KEGG" id="lak:106157662"/>
<evidence type="ECO:0000256" key="5">
    <source>
        <dbReference type="ARBA" id="ARBA00023180"/>
    </source>
</evidence>
<keyword evidence="4" id="KW-0677">Repeat</keyword>
<evidence type="ECO:0000256" key="3">
    <source>
        <dbReference type="ARBA" id="ARBA00022729"/>
    </source>
</evidence>
<dbReference type="InterPro" id="IPR050525">
    <property type="entry name" value="ECM_Assembly_Org"/>
</dbReference>
<feature type="non-terminal residue" evidence="9">
    <location>
        <position position="454"/>
    </location>
</feature>
<dbReference type="PANTHER" id="PTHR24020">
    <property type="entry name" value="COLLAGEN ALPHA"/>
    <property type="match status" value="1"/>
</dbReference>
<dbReference type="SUPFAM" id="SSF53300">
    <property type="entry name" value="vWA-like"/>
    <property type="match status" value="2"/>
</dbReference>
<dbReference type="PRINTS" id="PR00453">
    <property type="entry name" value="VWFADOMAIN"/>
</dbReference>
<evidence type="ECO:0000256" key="1">
    <source>
        <dbReference type="ARBA" id="ARBA00004613"/>
    </source>
</evidence>
<evidence type="ECO:0000259" key="7">
    <source>
        <dbReference type="PROSITE" id="PS50234"/>
    </source>
</evidence>
<dbReference type="Proteomes" id="UP000085678">
    <property type="component" value="Unplaced"/>
</dbReference>
<dbReference type="SUPFAM" id="SSF56436">
    <property type="entry name" value="C-type lectin-like"/>
    <property type="match status" value="1"/>
</dbReference>
<dbReference type="AlphaFoldDB" id="A0A1S3HS16"/>
<dbReference type="InterPro" id="IPR002035">
    <property type="entry name" value="VWF_A"/>
</dbReference>
<dbReference type="Gene3D" id="3.40.50.410">
    <property type="entry name" value="von Willebrand factor, type A domain"/>
    <property type="match status" value="2"/>
</dbReference>
<organism evidence="8 9">
    <name type="scientific">Lingula anatina</name>
    <name type="common">Brachiopod</name>
    <name type="synonym">Lingula unguis</name>
    <dbReference type="NCBI Taxonomy" id="7574"/>
    <lineage>
        <taxon>Eukaryota</taxon>
        <taxon>Metazoa</taxon>
        <taxon>Spiralia</taxon>
        <taxon>Lophotrochozoa</taxon>
        <taxon>Brachiopoda</taxon>
        <taxon>Linguliformea</taxon>
        <taxon>Lingulata</taxon>
        <taxon>Lingulida</taxon>
        <taxon>Linguloidea</taxon>
        <taxon>Lingulidae</taxon>
        <taxon>Lingula</taxon>
    </lineage>
</organism>
<protein>
    <submittedName>
        <fullName evidence="9">Collagen alpha-1(XIV) chain-like</fullName>
    </submittedName>
</protein>
<sequence length="454" mass="49577">MQGVVVVSLVGFSVVWTVVLSGYTAASAGLSNSTDCEIYAGDIVFVLDESGSIKKENWEKVLAFVQDVVQTFDIGPDNTYFGVVTFGNGAQKQFDLQSFPTRDGLVEAIGNISYGGGGTDTAKAIDVLRLTMFNPKNEKGGRPGIPHIGIVLTDGLSTEREATQQSAKEARDSGIILFAVGVGHTDYEELRGIASDPDDSHVFHVNDFSSFQLIHDKLVRDVCHDCEIYAGDIVFALDESGSIEKDDWEKVLAFVQDVVQTFDIGPDNTYFGVVTFGNGAQRQFDLQSFPTRDGLVEAIGNISYGGGRTDTAKAIDVLRVTMFNPKNEKGGRPGIPHIGIILTDGLSTEREATQQSAKEARDSGIILFAVGVGHTDYEELRGIASDPDDSHVFHVNDFSSFQFIHDKLVRDVCHDLCPKDWKRIGNKCFFLSSYQTSCLQASKRCTALHYKARL</sequence>
<accession>A0A1S3HS16</accession>
<comment type="subcellular location">
    <subcellularLocation>
        <location evidence="1">Secreted</location>
    </subcellularLocation>
</comment>
<feature type="chain" id="PRO_5010370133" evidence="6">
    <location>
        <begin position="22"/>
        <end position="454"/>
    </location>
</feature>
<dbReference type="GeneID" id="106157662"/>
<feature type="domain" description="VWFA" evidence="7">
    <location>
        <begin position="42"/>
        <end position="222"/>
    </location>
</feature>
<feature type="signal peptide" evidence="6">
    <location>
        <begin position="1"/>
        <end position="21"/>
    </location>
</feature>
<dbReference type="PANTHER" id="PTHR24020:SF84">
    <property type="entry name" value="VWFA DOMAIN-CONTAINING PROTEIN"/>
    <property type="match status" value="1"/>
</dbReference>
<reference evidence="9" key="1">
    <citation type="submission" date="2025-08" db="UniProtKB">
        <authorList>
            <consortium name="RefSeq"/>
        </authorList>
    </citation>
    <scope>IDENTIFICATION</scope>
    <source>
        <tissue evidence="9">Gonads</tissue>
    </source>
</reference>
<dbReference type="Pfam" id="PF00092">
    <property type="entry name" value="VWA"/>
    <property type="match status" value="2"/>
</dbReference>
<keyword evidence="3 6" id="KW-0732">Signal</keyword>
<dbReference type="InterPro" id="IPR036465">
    <property type="entry name" value="vWFA_dom_sf"/>
</dbReference>
<keyword evidence="2" id="KW-0964">Secreted</keyword>
<evidence type="ECO:0000256" key="4">
    <source>
        <dbReference type="ARBA" id="ARBA00022737"/>
    </source>
</evidence>
<dbReference type="FunFam" id="3.40.50.410:FF:000004">
    <property type="entry name" value="collagen alpha-6(VI) chain"/>
    <property type="match status" value="2"/>
</dbReference>
<gene>
    <name evidence="9" type="primary">LOC106157662</name>
</gene>
<keyword evidence="8" id="KW-1185">Reference proteome</keyword>